<proteinExistence type="predicted"/>
<dbReference type="Proteomes" id="UP000284120">
    <property type="component" value="Unassembled WGS sequence"/>
</dbReference>
<organism evidence="2 3">
    <name type="scientific">Pedobacter chitinilyticus</name>
    <dbReference type="NCBI Taxonomy" id="2233776"/>
    <lineage>
        <taxon>Bacteria</taxon>
        <taxon>Pseudomonadati</taxon>
        <taxon>Bacteroidota</taxon>
        <taxon>Sphingobacteriia</taxon>
        <taxon>Sphingobacteriales</taxon>
        <taxon>Sphingobacteriaceae</taxon>
        <taxon>Pedobacter</taxon>
    </lineage>
</organism>
<reference evidence="2 3" key="1">
    <citation type="submission" date="2018-06" db="EMBL/GenBank/DDBJ databases">
        <title>Pedobacter endophyticus sp. nov., an endophytic bacterium isolated from a leaf of Triticum aestivum.</title>
        <authorList>
            <person name="Zhang L."/>
        </authorList>
    </citation>
    <scope>NUCLEOTIDE SEQUENCE [LARGE SCALE GENOMIC DNA]</scope>
    <source>
        <strain evidence="2 3">CM134L-2</strain>
    </source>
</reference>
<evidence type="ECO:0000313" key="3">
    <source>
        <dbReference type="Proteomes" id="UP000284120"/>
    </source>
</evidence>
<evidence type="ECO:0000313" key="2">
    <source>
        <dbReference type="EMBL" id="RWU05035.1"/>
    </source>
</evidence>
<dbReference type="RefSeq" id="WP_128353391.1">
    <property type="nucleotide sequence ID" value="NZ_QMHN01000006.1"/>
</dbReference>
<protein>
    <submittedName>
        <fullName evidence="2">Uncharacterized protein</fullName>
    </submittedName>
</protein>
<accession>A0A3S3PMK9</accession>
<dbReference type="AlphaFoldDB" id="A0A3S3PMK9"/>
<keyword evidence="3" id="KW-1185">Reference proteome</keyword>
<name>A0A3S3PMK9_9SPHI</name>
<dbReference type="OrthoDB" id="1521388at2"/>
<sequence>MKRLFILLLIFCMATSFAQDNKIKLEQVVNEQFGTLLESLLKEGKLDEASAKAYLETVFGHDEAVNNYLQTVNFSKQLANIKQGKLSFDNYLTSLNSTLISLLPQEKQQAYYAYIQTHYMIDGAMNEIKSGKIGENTVNLAVGIIKGSQEAKEERLKKEAIAKKLEIITPTLAKLTATNIPYQKLKILDEIKSDQTWIINTHPSIREDQNYKYTTNYTNIENGTFKISTQNYVGAVVNWDKETRFEPSRIYRNIDKFDFSKDFVMNLYLKASDKTDLFKIEIGKGYHLFINPKMNGTYAFISSPMAYQVTDKYGSLNTFHLKEVKRKILNTDKSRGIYLGQDGYNGSWVSLSRKKNPMLNFTESEVKLTITKKGNTFTCRLNDLENFQLSTEVNYFPDKYYLGLLVTGAPLSDKKGLVEIRKLELEHL</sequence>
<feature type="signal peptide" evidence="1">
    <location>
        <begin position="1"/>
        <end position="18"/>
    </location>
</feature>
<dbReference type="EMBL" id="SAYW01000006">
    <property type="protein sequence ID" value="RWU05035.1"/>
    <property type="molecule type" value="Genomic_DNA"/>
</dbReference>
<evidence type="ECO:0000256" key="1">
    <source>
        <dbReference type="SAM" id="SignalP"/>
    </source>
</evidence>
<comment type="caution">
    <text evidence="2">The sequence shown here is derived from an EMBL/GenBank/DDBJ whole genome shotgun (WGS) entry which is preliminary data.</text>
</comment>
<keyword evidence="1" id="KW-0732">Signal</keyword>
<gene>
    <name evidence="2" type="ORF">DPV69_17895</name>
</gene>
<feature type="chain" id="PRO_5018738459" evidence="1">
    <location>
        <begin position="19"/>
        <end position="428"/>
    </location>
</feature>